<keyword evidence="1" id="KW-0812">Transmembrane</keyword>
<dbReference type="AlphaFoldDB" id="A0AAN9FKG5"/>
<organism evidence="2 3">
    <name type="scientific">Crotalaria pallida</name>
    <name type="common">Smooth rattlebox</name>
    <name type="synonym">Crotalaria striata</name>
    <dbReference type="NCBI Taxonomy" id="3830"/>
    <lineage>
        <taxon>Eukaryota</taxon>
        <taxon>Viridiplantae</taxon>
        <taxon>Streptophyta</taxon>
        <taxon>Embryophyta</taxon>
        <taxon>Tracheophyta</taxon>
        <taxon>Spermatophyta</taxon>
        <taxon>Magnoliopsida</taxon>
        <taxon>eudicotyledons</taxon>
        <taxon>Gunneridae</taxon>
        <taxon>Pentapetalae</taxon>
        <taxon>rosids</taxon>
        <taxon>fabids</taxon>
        <taxon>Fabales</taxon>
        <taxon>Fabaceae</taxon>
        <taxon>Papilionoideae</taxon>
        <taxon>50 kb inversion clade</taxon>
        <taxon>genistoids sensu lato</taxon>
        <taxon>core genistoids</taxon>
        <taxon>Crotalarieae</taxon>
        <taxon>Crotalaria</taxon>
    </lineage>
</organism>
<evidence type="ECO:0008006" key="4">
    <source>
        <dbReference type="Google" id="ProtNLM"/>
    </source>
</evidence>
<keyword evidence="1" id="KW-1133">Transmembrane helix</keyword>
<evidence type="ECO:0000313" key="3">
    <source>
        <dbReference type="Proteomes" id="UP001372338"/>
    </source>
</evidence>
<reference evidence="2 3" key="1">
    <citation type="submission" date="2024-01" db="EMBL/GenBank/DDBJ databases">
        <title>The genomes of 5 underutilized Papilionoideae crops provide insights into root nodulation and disease resistanc.</title>
        <authorList>
            <person name="Yuan L."/>
        </authorList>
    </citation>
    <scope>NUCLEOTIDE SEQUENCE [LARGE SCALE GENOMIC DNA]</scope>
    <source>
        <strain evidence="2">ZHUSHIDOU_FW_LH</strain>
        <tissue evidence="2">Leaf</tissue>
    </source>
</reference>
<name>A0AAN9FKG5_CROPI</name>
<keyword evidence="1" id="KW-0472">Membrane</keyword>
<evidence type="ECO:0000313" key="2">
    <source>
        <dbReference type="EMBL" id="KAK7276271.1"/>
    </source>
</evidence>
<dbReference type="PANTHER" id="PTHR33237">
    <property type="entry name" value="F2P16.13 PROTEIN-RELATED"/>
    <property type="match status" value="1"/>
</dbReference>
<gene>
    <name evidence="2" type="ORF">RIF29_17409</name>
</gene>
<sequence>MARPLLLRSPIHNLQFSTIPMTTMTLFFGILSVLSVISVISFLCGTRKMKRRMKYVTETEEGTTRSKENKVISKLNSNLSSRALSMVKMLSWRKVQAQEEEEYEEGVDYSDQDEEVLWRKNILMGERCRPIDFSGKILCDSEGNFLPDLPHKNEYNQH</sequence>
<evidence type="ECO:0000256" key="1">
    <source>
        <dbReference type="SAM" id="Phobius"/>
    </source>
</evidence>
<accession>A0AAN9FKG5</accession>
<feature type="transmembrane region" description="Helical" evidence="1">
    <location>
        <begin position="24"/>
        <end position="44"/>
    </location>
</feature>
<dbReference type="PANTHER" id="PTHR33237:SF31">
    <property type="entry name" value="F2P16.13 PROTEIN"/>
    <property type="match status" value="1"/>
</dbReference>
<dbReference type="Proteomes" id="UP001372338">
    <property type="component" value="Unassembled WGS sequence"/>
</dbReference>
<dbReference type="EMBL" id="JAYWIO010000003">
    <property type="protein sequence ID" value="KAK7276271.1"/>
    <property type="molecule type" value="Genomic_DNA"/>
</dbReference>
<proteinExistence type="predicted"/>
<protein>
    <recommendedName>
        <fullName evidence="4">Transmembrane protein</fullName>
    </recommendedName>
</protein>
<comment type="caution">
    <text evidence="2">The sequence shown here is derived from an EMBL/GenBank/DDBJ whole genome shotgun (WGS) entry which is preliminary data.</text>
</comment>
<keyword evidence="3" id="KW-1185">Reference proteome</keyword>